<accession>A0A2I2FNR2</accession>
<dbReference type="OrthoDB" id="4232400at2759"/>
<name>A0A2I2FNR2_ASPCN</name>
<dbReference type="EMBL" id="KZ559118">
    <property type="protein sequence ID" value="PLB42256.1"/>
    <property type="molecule type" value="Genomic_DNA"/>
</dbReference>
<sequence>MKTHFGSEFRFLILCHLKVYNEEDRQEGRVILRALMAEDEPEIKPQDPSERRDQV</sequence>
<evidence type="ECO:0000313" key="2">
    <source>
        <dbReference type="Proteomes" id="UP000234585"/>
    </source>
</evidence>
<dbReference type="AlphaFoldDB" id="A0A2I2FNR2"/>
<organism evidence="1 2">
    <name type="scientific">Aspergillus candidus</name>
    <dbReference type="NCBI Taxonomy" id="41067"/>
    <lineage>
        <taxon>Eukaryota</taxon>
        <taxon>Fungi</taxon>
        <taxon>Dikarya</taxon>
        <taxon>Ascomycota</taxon>
        <taxon>Pezizomycotina</taxon>
        <taxon>Eurotiomycetes</taxon>
        <taxon>Eurotiomycetidae</taxon>
        <taxon>Eurotiales</taxon>
        <taxon>Aspergillaceae</taxon>
        <taxon>Aspergillus</taxon>
        <taxon>Aspergillus subgen. Circumdati</taxon>
    </lineage>
</organism>
<gene>
    <name evidence="1" type="ORF">BDW47DRAFT_98148</name>
</gene>
<evidence type="ECO:0000313" key="1">
    <source>
        <dbReference type="EMBL" id="PLB42256.1"/>
    </source>
</evidence>
<dbReference type="Proteomes" id="UP000234585">
    <property type="component" value="Unassembled WGS sequence"/>
</dbReference>
<dbReference type="RefSeq" id="XP_024676268.1">
    <property type="nucleotide sequence ID" value="XM_024820579.1"/>
</dbReference>
<keyword evidence="2" id="KW-1185">Reference proteome</keyword>
<reference evidence="1 2" key="1">
    <citation type="submission" date="2017-12" db="EMBL/GenBank/DDBJ databases">
        <authorList>
            <consortium name="DOE Joint Genome Institute"/>
            <person name="Haridas S."/>
            <person name="Kjaerbolling I."/>
            <person name="Vesth T.C."/>
            <person name="Frisvad J.C."/>
            <person name="Nybo J.L."/>
            <person name="Theobald S."/>
            <person name="Kuo A."/>
            <person name="Bowyer P."/>
            <person name="Matsuda Y."/>
            <person name="Mondo S."/>
            <person name="Lyhne E.K."/>
            <person name="Kogle M.E."/>
            <person name="Clum A."/>
            <person name="Lipzen A."/>
            <person name="Salamov A."/>
            <person name="Ngan C.Y."/>
            <person name="Daum C."/>
            <person name="Chiniquy J."/>
            <person name="Barry K."/>
            <person name="LaButti K."/>
            <person name="Simmons B.A."/>
            <person name="Magnuson J.K."/>
            <person name="Mortensen U.H."/>
            <person name="Larsen T.O."/>
            <person name="Grigoriev I.V."/>
            <person name="Baker S.E."/>
            <person name="Andersen M.R."/>
            <person name="Nordberg H.P."/>
            <person name="Cantor M.N."/>
            <person name="Hua S.X."/>
        </authorList>
    </citation>
    <scope>NUCLEOTIDE SEQUENCE [LARGE SCALE GENOMIC DNA]</scope>
    <source>
        <strain evidence="1 2">CBS 102.13</strain>
    </source>
</reference>
<protein>
    <submittedName>
        <fullName evidence="1">Uncharacterized protein</fullName>
    </submittedName>
</protein>
<dbReference type="GeneID" id="36527739"/>
<proteinExistence type="predicted"/>